<feature type="region of interest" description="Disordered" evidence="1">
    <location>
        <begin position="30"/>
        <end position="50"/>
    </location>
</feature>
<dbReference type="AlphaFoldDB" id="A0AAG5CVH3"/>
<evidence type="ECO:0000313" key="2">
    <source>
        <dbReference type="EnsemblMetazoa" id="ENSAATROPP002785"/>
    </source>
</evidence>
<accession>A0AAG5CVH3</accession>
<protein>
    <submittedName>
        <fullName evidence="2">Uncharacterized protein</fullName>
    </submittedName>
</protein>
<dbReference type="Proteomes" id="UP000075880">
    <property type="component" value="Unassembled WGS sequence"/>
</dbReference>
<sequence length="151" mass="16236">MEVSSSAGSPGAGFRFCSDPPSGDNRILLIGPTPIDSDRQSSNPKNRIGLEQFYRSRRRLPVCFIAPAVSSGSKLRNNVCPIPVEMESPIRATAIAANVRWAEQGNGAVREKAKQTDGKKYPAAHAIKPPSHVFAAFGRSIPLLGATRRLP</sequence>
<dbReference type="EnsemblMetazoa" id="ENSAATROPT002900">
    <property type="protein sequence ID" value="ENSAATROPP002785"/>
    <property type="gene ID" value="ENSAATROPG002293"/>
</dbReference>
<evidence type="ECO:0000256" key="1">
    <source>
        <dbReference type="SAM" id="MobiDB-lite"/>
    </source>
</evidence>
<evidence type="ECO:0000313" key="3">
    <source>
        <dbReference type="Proteomes" id="UP000075880"/>
    </source>
</evidence>
<reference evidence="2" key="1">
    <citation type="submission" date="2024-04" db="UniProtKB">
        <authorList>
            <consortium name="EnsemblMetazoa"/>
        </authorList>
    </citation>
    <scope>IDENTIFICATION</scope>
    <source>
        <strain evidence="2">EBRO</strain>
    </source>
</reference>
<name>A0AAG5CVH3_ANOAO</name>
<feature type="region of interest" description="Disordered" evidence="1">
    <location>
        <begin position="1"/>
        <end position="20"/>
    </location>
</feature>
<organism evidence="2 3">
    <name type="scientific">Anopheles atroparvus</name>
    <name type="common">European mosquito</name>
    <dbReference type="NCBI Taxonomy" id="41427"/>
    <lineage>
        <taxon>Eukaryota</taxon>
        <taxon>Metazoa</taxon>
        <taxon>Ecdysozoa</taxon>
        <taxon>Arthropoda</taxon>
        <taxon>Hexapoda</taxon>
        <taxon>Insecta</taxon>
        <taxon>Pterygota</taxon>
        <taxon>Neoptera</taxon>
        <taxon>Endopterygota</taxon>
        <taxon>Diptera</taxon>
        <taxon>Nematocera</taxon>
        <taxon>Culicoidea</taxon>
        <taxon>Culicidae</taxon>
        <taxon>Anophelinae</taxon>
        <taxon>Anopheles</taxon>
    </lineage>
</organism>
<keyword evidence="3" id="KW-1185">Reference proteome</keyword>
<proteinExistence type="predicted"/>